<dbReference type="AlphaFoldDB" id="A0A267EK65"/>
<protein>
    <recommendedName>
        <fullName evidence="1">Vacuolar ATPase assembly protein VMA22</fullName>
    </recommendedName>
</protein>
<reference evidence="2 3" key="1">
    <citation type="submission" date="2017-06" db="EMBL/GenBank/DDBJ databases">
        <title>A platform for efficient transgenesis in Macrostomum lignano, a flatworm model organism for stem cell research.</title>
        <authorList>
            <person name="Berezikov E."/>
        </authorList>
    </citation>
    <scope>NUCLEOTIDE SEQUENCE [LARGE SCALE GENOMIC DNA]</scope>
    <source>
        <strain evidence="2">DV1</strain>
        <tissue evidence="2">Whole organism</tissue>
    </source>
</reference>
<dbReference type="GO" id="GO:0051082">
    <property type="term" value="F:unfolded protein binding"/>
    <property type="evidence" value="ECO:0007669"/>
    <property type="project" value="TreeGrafter"/>
</dbReference>
<keyword evidence="3" id="KW-1185">Reference proteome</keyword>
<dbReference type="InterPro" id="IPR040357">
    <property type="entry name" value="Vma22/CCDC115"/>
</dbReference>
<dbReference type="PANTHER" id="PTHR31996">
    <property type="entry name" value="COILED-COIL DOMAIN-CONTAINING PROTEIN 115"/>
    <property type="match status" value="1"/>
</dbReference>
<name>A0A267EK65_9PLAT</name>
<proteinExistence type="predicted"/>
<dbReference type="PANTHER" id="PTHR31996:SF2">
    <property type="entry name" value="COILED-COIL DOMAIN-CONTAINING PROTEIN 115"/>
    <property type="match status" value="1"/>
</dbReference>
<dbReference type="EMBL" id="NIVC01002041">
    <property type="protein sequence ID" value="PAA61364.1"/>
    <property type="molecule type" value="Genomic_DNA"/>
</dbReference>
<evidence type="ECO:0000256" key="1">
    <source>
        <dbReference type="ARBA" id="ARBA00093634"/>
    </source>
</evidence>
<comment type="caution">
    <text evidence="2">The sequence shown here is derived from an EMBL/GenBank/DDBJ whole genome shotgun (WGS) entry which is preliminary data.</text>
</comment>
<evidence type="ECO:0000313" key="3">
    <source>
        <dbReference type="Proteomes" id="UP000215902"/>
    </source>
</evidence>
<dbReference type="GO" id="GO:0070072">
    <property type="term" value="P:vacuolar proton-transporting V-type ATPase complex assembly"/>
    <property type="evidence" value="ECO:0007669"/>
    <property type="project" value="InterPro"/>
</dbReference>
<accession>A0A267EK65</accession>
<feature type="non-terminal residue" evidence="2">
    <location>
        <position position="1"/>
    </location>
</feature>
<gene>
    <name evidence="2" type="ORF">BOX15_Mlig015814g6</name>
</gene>
<dbReference type="GO" id="GO:1990871">
    <property type="term" value="C:Vma12-Vma22 assembly complex"/>
    <property type="evidence" value="ECO:0007669"/>
    <property type="project" value="TreeGrafter"/>
</dbReference>
<organism evidence="2 3">
    <name type="scientific">Macrostomum lignano</name>
    <dbReference type="NCBI Taxonomy" id="282301"/>
    <lineage>
        <taxon>Eukaryota</taxon>
        <taxon>Metazoa</taxon>
        <taxon>Spiralia</taxon>
        <taxon>Lophotrochozoa</taxon>
        <taxon>Platyhelminthes</taxon>
        <taxon>Rhabditophora</taxon>
        <taxon>Macrostomorpha</taxon>
        <taxon>Macrostomida</taxon>
        <taxon>Macrostomidae</taxon>
        <taxon>Macrostomum</taxon>
    </lineage>
</organism>
<evidence type="ECO:0000313" key="2">
    <source>
        <dbReference type="EMBL" id="PAA61364.1"/>
    </source>
</evidence>
<sequence>LLFSDIEMSISTGYELDNRLDGLLVLYMQSVSQYLALASSLEARLASGRLGISKTRCSALPAAGSGIGGGSACLGQLQYCEADMSAASATIEVVDDDKAEWGFECDKFALSHNPESGNRALRWFAALPPPSLRAARREFESALSLTVALANEKARMQQLDSEIATIKTNNAIAAKKADAGP</sequence>
<dbReference type="Proteomes" id="UP000215902">
    <property type="component" value="Unassembled WGS sequence"/>
</dbReference>